<evidence type="ECO:0000313" key="2">
    <source>
        <dbReference type="EMBL" id="MEQ2187983.1"/>
    </source>
</evidence>
<accession>A0ABV0PWT8</accession>
<keyword evidence="3" id="KW-1185">Reference proteome</keyword>
<evidence type="ECO:0000259" key="1">
    <source>
        <dbReference type="Pfam" id="PF19704"/>
    </source>
</evidence>
<sequence>MALWFPQRHPCIFPPSPTWPTGQKRTVVKKVCRFLVLFSDKHIPVFRPYAKHWLGPLLQLVVSGNNGGVGIHFMVVDIVVTILSWTSLVTPKLFFILIYERFCGTDPNSKDNSVGLQLLGIILANNLPAYDASCGIEYDRYIQSLSNNVSFTRYKEVYSAAAEIIGLVLKSTMERDDVRQSRVFPAPEAARHLKDSLSGVRAEPSRCDPRYLPAVKELRFHSDDEPQVCPEHLPPTIGSFLLLLGTNSKDEVRQRVCLDIIHKIIALLTPVELQELLGAVTALVSHPSPVCRERMYDILMWIQDNYG</sequence>
<comment type="caution">
    <text evidence="2">The sequence shown here is derived from an EMBL/GenBank/DDBJ whole genome shotgun (WGS) entry which is preliminary data.</text>
</comment>
<dbReference type="SUPFAM" id="SSF48371">
    <property type="entry name" value="ARM repeat"/>
    <property type="match status" value="1"/>
</dbReference>
<protein>
    <recommendedName>
        <fullName evidence="1">DNA-dependent protein kinase catalytic subunit CC5 domain-containing protein</fullName>
    </recommendedName>
</protein>
<dbReference type="Proteomes" id="UP001476798">
    <property type="component" value="Unassembled WGS sequence"/>
</dbReference>
<proteinExistence type="predicted"/>
<name>A0ABV0PWT8_9TELE</name>
<organism evidence="2 3">
    <name type="scientific">Goodea atripinnis</name>
    <dbReference type="NCBI Taxonomy" id="208336"/>
    <lineage>
        <taxon>Eukaryota</taxon>
        <taxon>Metazoa</taxon>
        <taxon>Chordata</taxon>
        <taxon>Craniata</taxon>
        <taxon>Vertebrata</taxon>
        <taxon>Euteleostomi</taxon>
        <taxon>Actinopterygii</taxon>
        <taxon>Neopterygii</taxon>
        <taxon>Teleostei</taxon>
        <taxon>Neoteleostei</taxon>
        <taxon>Acanthomorphata</taxon>
        <taxon>Ovalentaria</taxon>
        <taxon>Atherinomorphae</taxon>
        <taxon>Cyprinodontiformes</taxon>
        <taxon>Goodeidae</taxon>
        <taxon>Goodea</taxon>
    </lineage>
</organism>
<dbReference type="InterPro" id="IPR045581">
    <property type="entry name" value="DNAPKcs_CC5"/>
</dbReference>
<gene>
    <name evidence="2" type="ORF">GOODEAATRI_010273</name>
</gene>
<dbReference type="InterPro" id="IPR016024">
    <property type="entry name" value="ARM-type_fold"/>
</dbReference>
<evidence type="ECO:0000313" key="3">
    <source>
        <dbReference type="Proteomes" id="UP001476798"/>
    </source>
</evidence>
<feature type="domain" description="DNA-dependent protein kinase catalytic subunit CC5" evidence="1">
    <location>
        <begin position="78"/>
        <end position="182"/>
    </location>
</feature>
<feature type="domain" description="DNA-dependent protein kinase catalytic subunit CC5" evidence="1">
    <location>
        <begin position="247"/>
        <end position="306"/>
    </location>
</feature>
<dbReference type="EMBL" id="JAHRIO010090557">
    <property type="protein sequence ID" value="MEQ2187983.1"/>
    <property type="molecule type" value="Genomic_DNA"/>
</dbReference>
<dbReference type="Pfam" id="PF19704">
    <property type="entry name" value="DNAPKcs_CC5"/>
    <property type="match status" value="2"/>
</dbReference>
<reference evidence="2 3" key="1">
    <citation type="submission" date="2021-06" db="EMBL/GenBank/DDBJ databases">
        <authorList>
            <person name="Palmer J.M."/>
        </authorList>
    </citation>
    <scope>NUCLEOTIDE SEQUENCE [LARGE SCALE GENOMIC DNA]</scope>
    <source>
        <strain evidence="2 3">GA_2019</strain>
        <tissue evidence="2">Muscle</tissue>
    </source>
</reference>